<feature type="domain" description="Bacterial virulence protein VirB8" evidence="7">
    <location>
        <begin position="16"/>
        <end position="224"/>
    </location>
</feature>
<keyword evidence="2 6" id="KW-0812">Transmembrane</keyword>
<dbReference type="GO" id="GO:0030255">
    <property type="term" value="P:protein secretion by the type IV secretion system"/>
    <property type="evidence" value="ECO:0007669"/>
    <property type="project" value="InterPro"/>
</dbReference>
<organism evidence="8 9">
    <name type="scientific">Sphingopyxis granuli</name>
    <dbReference type="NCBI Taxonomy" id="267128"/>
    <lineage>
        <taxon>Bacteria</taxon>
        <taxon>Pseudomonadati</taxon>
        <taxon>Pseudomonadota</taxon>
        <taxon>Alphaproteobacteria</taxon>
        <taxon>Sphingomonadales</taxon>
        <taxon>Sphingomonadaceae</taxon>
        <taxon>Sphingopyxis</taxon>
    </lineage>
</organism>
<dbReference type="InterPro" id="IPR032710">
    <property type="entry name" value="NTF2-like_dom_sf"/>
</dbReference>
<sequence>MNKSSREALDAYFAEADSWAKDRTEALRASRRTAWWVAAAACIVAICEALALLFLMPLKTVEPYTLLVDRQTGFVQQLKPLEPQTMSRDRALTQSFLVQYVIAREGFDINSLQQDYRKVALWSAGTARDSYISGIQASNPQSPLVQLPRSSLIDVQVKSVTPMGSDTAMVRFDTQRRDAGGRTLPAQPWVAIVRYGYSDEPMSVADRMVNPLGFKVSAYRKSAEALMPPETSAIPSQTIPAAGAGPRAGQRTGQPQQARP</sequence>
<evidence type="ECO:0000256" key="1">
    <source>
        <dbReference type="ARBA" id="ARBA00004167"/>
    </source>
</evidence>
<accession>A0AA86GIL1</accession>
<dbReference type="Gene3D" id="3.10.450.230">
    <property type="entry name" value="VirB8 protein"/>
    <property type="match status" value="1"/>
</dbReference>
<proteinExistence type="predicted"/>
<feature type="compositionally biased region" description="Low complexity" evidence="5">
    <location>
        <begin position="240"/>
        <end position="254"/>
    </location>
</feature>
<evidence type="ECO:0000256" key="3">
    <source>
        <dbReference type="ARBA" id="ARBA00022989"/>
    </source>
</evidence>
<dbReference type="InterPro" id="IPR026264">
    <property type="entry name" value="VirB8/PtlE"/>
</dbReference>
<keyword evidence="3 6" id="KW-1133">Transmembrane helix</keyword>
<dbReference type="KEGG" id="sgi:SGRAN_0478"/>
<keyword evidence="4 6" id="KW-0472">Membrane</keyword>
<dbReference type="CDD" id="cd16424">
    <property type="entry name" value="VirB8"/>
    <property type="match status" value="1"/>
</dbReference>
<evidence type="ECO:0000313" key="9">
    <source>
        <dbReference type="Proteomes" id="UP000058599"/>
    </source>
</evidence>
<dbReference type="InterPro" id="IPR007430">
    <property type="entry name" value="VirB8"/>
</dbReference>
<gene>
    <name evidence="8" type="ORF">SGRAN_0478</name>
</gene>
<protein>
    <submittedName>
        <fullName evidence="8">VirB8 family protein</fullName>
    </submittedName>
</protein>
<feature type="region of interest" description="Disordered" evidence="5">
    <location>
        <begin position="227"/>
        <end position="260"/>
    </location>
</feature>
<comment type="subcellular location">
    <subcellularLocation>
        <location evidence="1">Membrane</location>
        <topology evidence="1">Single-pass membrane protein</topology>
    </subcellularLocation>
</comment>
<dbReference type="EMBL" id="CP012199">
    <property type="protein sequence ID" value="AMG72874.1"/>
    <property type="molecule type" value="Genomic_DNA"/>
</dbReference>
<name>A0AA86GIL1_9SPHN</name>
<dbReference type="GO" id="GO:0016020">
    <property type="term" value="C:membrane"/>
    <property type="evidence" value="ECO:0007669"/>
    <property type="project" value="UniProtKB-SubCell"/>
</dbReference>
<evidence type="ECO:0000256" key="2">
    <source>
        <dbReference type="ARBA" id="ARBA00022692"/>
    </source>
</evidence>
<evidence type="ECO:0000256" key="4">
    <source>
        <dbReference type="ARBA" id="ARBA00023136"/>
    </source>
</evidence>
<evidence type="ECO:0000259" key="7">
    <source>
        <dbReference type="Pfam" id="PF04335"/>
    </source>
</evidence>
<keyword evidence="9" id="KW-1185">Reference proteome</keyword>
<dbReference type="Proteomes" id="UP000058599">
    <property type="component" value="Chromosome"/>
</dbReference>
<dbReference type="Pfam" id="PF04335">
    <property type="entry name" value="VirB8"/>
    <property type="match status" value="1"/>
</dbReference>
<evidence type="ECO:0000313" key="8">
    <source>
        <dbReference type="EMBL" id="AMG72874.1"/>
    </source>
</evidence>
<dbReference type="RefSeq" id="WP_067180485.1">
    <property type="nucleotide sequence ID" value="NZ_CP012199.1"/>
</dbReference>
<dbReference type="SUPFAM" id="SSF54427">
    <property type="entry name" value="NTF2-like"/>
    <property type="match status" value="1"/>
</dbReference>
<feature type="transmembrane region" description="Helical" evidence="6">
    <location>
        <begin position="33"/>
        <end position="56"/>
    </location>
</feature>
<dbReference type="AlphaFoldDB" id="A0AA86GIL1"/>
<dbReference type="PIRSF" id="PIRSF003299">
    <property type="entry name" value="VirB8_PtlE"/>
    <property type="match status" value="1"/>
</dbReference>
<evidence type="ECO:0000256" key="6">
    <source>
        <dbReference type="SAM" id="Phobius"/>
    </source>
</evidence>
<reference evidence="8 9" key="1">
    <citation type="journal article" date="2016" name="BMC Genomics">
        <title>Genomic analysis of the nitrate-respiring Sphingopyxis granuli (formerly Sphingomonas macrogoltabida) strain TFA.</title>
        <authorList>
            <person name="Garcia-Romero I."/>
            <person name="Perez-Pulido A.J."/>
            <person name="Gonzalez-Flores Y.E."/>
            <person name="Reyes-Ramirez F."/>
            <person name="Santero E."/>
            <person name="Floriano B."/>
        </authorList>
    </citation>
    <scope>NUCLEOTIDE SEQUENCE [LARGE SCALE GENOMIC DNA]</scope>
    <source>
        <strain evidence="8 9">TFA</strain>
    </source>
</reference>
<evidence type="ECO:0000256" key="5">
    <source>
        <dbReference type="SAM" id="MobiDB-lite"/>
    </source>
</evidence>